<evidence type="ECO:0000259" key="3">
    <source>
        <dbReference type="Pfam" id="PF02397"/>
    </source>
</evidence>
<dbReference type="PANTHER" id="PTHR30576:SF8">
    <property type="entry name" value="UNDECAPRENYL-PHOSPHATE GALACTOSE PHOSPHOTRANSFERASE"/>
    <property type="match status" value="1"/>
</dbReference>
<comment type="similarity">
    <text evidence="1">Belongs to the bacterial sugar transferase family.</text>
</comment>
<accession>A0A345BWH5</accession>
<keyword evidence="5" id="KW-1185">Reference proteome</keyword>
<dbReference type="Proteomes" id="UP000252100">
    <property type="component" value="Chromosome"/>
</dbReference>
<proteinExistence type="inferred from homology"/>
<reference evidence="4 5" key="1">
    <citation type="journal article" date="2018" name="J. Microbiol.">
        <title>Salicibibacter kimchii gen. nov., sp. nov., a moderately halophilic and alkalitolerant bacterium in the family Bacillaceae, isolated from kimchi.</title>
        <authorList>
            <person name="Jang J.Y."/>
            <person name="Oh Y.J."/>
            <person name="Lim S.K."/>
            <person name="Park H.K."/>
            <person name="Lee C."/>
            <person name="Kim J.Y."/>
            <person name="Lee M.A."/>
            <person name="Choi H.J."/>
        </authorList>
    </citation>
    <scope>NUCLEOTIDE SEQUENCE [LARGE SCALE GENOMIC DNA]</scope>
    <source>
        <strain evidence="4 5">NKC1-1</strain>
    </source>
</reference>
<dbReference type="KEGG" id="rue:DT065_04235"/>
<evidence type="ECO:0000256" key="2">
    <source>
        <dbReference type="SAM" id="MobiDB-lite"/>
    </source>
</evidence>
<protein>
    <submittedName>
        <fullName evidence="4">Sugar transferase</fullName>
    </submittedName>
</protein>
<feature type="domain" description="Bacterial sugar transferase" evidence="3">
    <location>
        <begin position="2"/>
        <end position="177"/>
    </location>
</feature>
<dbReference type="PANTHER" id="PTHR30576">
    <property type="entry name" value="COLANIC BIOSYNTHESIS UDP-GLUCOSE LIPID CARRIER TRANSFERASE"/>
    <property type="match status" value="1"/>
</dbReference>
<dbReference type="InterPro" id="IPR003362">
    <property type="entry name" value="Bact_transf"/>
</dbReference>
<name>A0A345BWH5_9BACI</name>
<dbReference type="EMBL" id="CP031092">
    <property type="protein sequence ID" value="AXF55306.1"/>
    <property type="molecule type" value="Genomic_DNA"/>
</dbReference>
<gene>
    <name evidence="4" type="ORF">DT065_04235</name>
</gene>
<dbReference type="RefSeq" id="WP_114371176.1">
    <property type="nucleotide sequence ID" value="NZ_CP031092.1"/>
</dbReference>
<evidence type="ECO:0000256" key="1">
    <source>
        <dbReference type="ARBA" id="ARBA00006464"/>
    </source>
</evidence>
<dbReference type="Pfam" id="PF02397">
    <property type="entry name" value="Bac_transf"/>
    <property type="match status" value="1"/>
</dbReference>
<evidence type="ECO:0000313" key="4">
    <source>
        <dbReference type="EMBL" id="AXF55306.1"/>
    </source>
</evidence>
<evidence type="ECO:0000313" key="5">
    <source>
        <dbReference type="Proteomes" id="UP000252100"/>
    </source>
</evidence>
<organism evidence="4 5">
    <name type="scientific">Salicibibacter kimchii</name>
    <dbReference type="NCBI Taxonomy" id="2099786"/>
    <lineage>
        <taxon>Bacteria</taxon>
        <taxon>Bacillati</taxon>
        <taxon>Bacillota</taxon>
        <taxon>Bacilli</taxon>
        <taxon>Bacillales</taxon>
        <taxon>Bacillaceae</taxon>
        <taxon>Salicibibacter</taxon>
    </lineage>
</organism>
<feature type="region of interest" description="Disordered" evidence="2">
    <location>
        <begin position="192"/>
        <end position="214"/>
    </location>
</feature>
<dbReference type="GO" id="GO:0016780">
    <property type="term" value="F:phosphotransferase activity, for other substituted phosphate groups"/>
    <property type="evidence" value="ECO:0007669"/>
    <property type="project" value="TreeGrafter"/>
</dbReference>
<sequence length="214" mass="24313">MKRMFDLLSASIGLLLVSPLLLVVTILIKIKLGSPVLFKQKRPGLRGEPFYVSKFRTMTNETDEHGNLLPNEERITKFGSTLRKLSLDEFPQLLNVLKGDLSLVGPRPLLMEYLELYTPEQARRHEVKPGITGWAQVNGRNAITWEDKFKLDVRYVDNQSFWLDIKILFLTIVKVVKSDGIDQQGYVSAEKFTGSTTASESSSEDSYEKSRSSR</sequence>
<dbReference type="OrthoDB" id="9808602at2"/>
<dbReference type="AlphaFoldDB" id="A0A345BWH5"/>
<keyword evidence="4" id="KW-0808">Transferase</keyword>